<comment type="similarity">
    <text evidence="3">Belongs to the CENP-N/CHL4 family.</text>
</comment>
<keyword evidence="6" id="KW-0137">Centromere</keyword>
<dbReference type="InterPro" id="IPR052011">
    <property type="entry name" value="CENP-NAC/CAD_complex"/>
</dbReference>
<dbReference type="InterPro" id="IPR007902">
    <property type="entry name" value="Chl4/mis15/CENP-N"/>
</dbReference>
<gene>
    <name evidence="7" type="ORF">CVLEPA_LOCUS30089</name>
</gene>
<comment type="subcellular location">
    <subcellularLocation>
        <location evidence="2">Chromosome</location>
        <location evidence="2">Centromere</location>
    </subcellularLocation>
    <subcellularLocation>
        <location evidence="1">Nucleus</location>
    </subcellularLocation>
</comment>
<evidence type="ECO:0000256" key="2">
    <source>
        <dbReference type="ARBA" id="ARBA00004584"/>
    </source>
</evidence>
<dbReference type="Pfam" id="PF05238">
    <property type="entry name" value="CENP-N"/>
    <property type="match status" value="1"/>
</dbReference>
<name>A0ABP0H1G3_CLALP</name>
<keyword evidence="8" id="KW-1185">Reference proteome</keyword>
<keyword evidence="4" id="KW-0158">Chromosome</keyword>
<evidence type="ECO:0000256" key="1">
    <source>
        <dbReference type="ARBA" id="ARBA00004123"/>
    </source>
</evidence>
<dbReference type="EMBL" id="CAWYQH010000163">
    <property type="protein sequence ID" value="CAK8696764.1"/>
    <property type="molecule type" value="Genomic_DNA"/>
</dbReference>
<evidence type="ECO:0000256" key="6">
    <source>
        <dbReference type="ARBA" id="ARBA00023328"/>
    </source>
</evidence>
<evidence type="ECO:0008006" key="9">
    <source>
        <dbReference type="Google" id="ProtNLM"/>
    </source>
</evidence>
<organism evidence="7 8">
    <name type="scientific">Clavelina lepadiformis</name>
    <name type="common">Light-bulb sea squirt</name>
    <name type="synonym">Ascidia lepadiformis</name>
    <dbReference type="NCBI Taxonomy" id="159417"/>
    <lineage>
        <taxon>Eukaryota</taxon>
        <taxon>Metazoa</taxon>
        <taxon>Chordata</taxon>
        <taxon>Tunicata</taxon>
        <taxon>Ascidiacea</taxon>
        <taxon>Aplousobranchia</taxon>
        <taxon>Clavelinidae</taxon>
        <taxon>Clavelina</taxon>
    </lineage>
</organism>
<protein>
    <recommendedName>
        <fullName evidence="9">Centromere protein N</fullName>
    </recommendedName>
</protein>
<sequence length="336" mass="39179">MERRLTRILKRFSKIEFKYLLSKWGKMPVWKIDYTRTKYEIIQQICVTAQECHLKMEDVFYLELLYVIENTNKKNWRAIKMNKPLGLSLDDENFEASAFKKCLKQKLFPTSCDVQVEEQKSALWGRISRLNSVYGLFFVHFPYSPYVLVTNSSLELTSLFMKALCFVVGYSDFEPIELVSNHPESLAQILLHTQNPNEAYTYDKGTYKPLPRHEDTALHRFDDTRLEICHMNRMVKTQKIVKQQFTEKLQPKIPFVNVMTTTRFRGKRFIPTADDFNLECCTCLSGNDVLEGLRKLTLLGLTHGPLPKFLTSIGRTGLQNFKITDRRAVDTDRSSA</sequence>
<evidence type="ECO:0000256" key="3">
    <source>
        <dbReference type="ARBA" id="ARBA00005566"/>
    </source>
</evidence>
<dbReference type="Proteomes" id="UP001642483">
    <property type="component" value="Unassembled WGS sequence"/>
</dbReference>
<reference evidence="7 8" key="1">
    <citation type="submission" date="2024-02" db="EMBL/GenBank/DDBJ databases">
        <authorList>
            <person name="Daric V."/>
            <person name="Darras S."/>
        </authorList>
    </citation>
    <scope>NUCLEOTIDE SEQUENCE [LARGE SCALE GENOMIC DNA]</scope>
</reference>
<keyword evidence="5" id="KW-0539">Nucleus</keyword>
<comment type="caution">
    <text evidence="7">The sequence shown here is derived from an EMBL/GenBank/DDBJ whole genome shotgun (WGS) entry which is preliminary data.</text>
</comment>
<evidence type="ECO:0000256" key="5">
    <source>
        <dbReference type="ARBA" id="ARBA00023242"/>
    </source>
</evidence>
<accession>A0ABP0H1G3</accession>
<evidence type="ECO:0000256" key="4">
    <source>
        <dbReference type="ARBA" id="ARBA00022454"/>
    </source>
</evidence>
<dbReference type="PANTHER" id="PTHR46790:SF1">
    <property type="entry name" value="CENTROMERE PROTEIN N"/>
    <property type="match status" value="1"/>
</dbReference>
<proteinExistence type="inferred from homology"/>
<evidence type="ECO:0000313" key="7">
    <source>
        <dbReference type="EMBL" id="CAK8696764.1"/>
    </source>
</evidence>
<dbReference type="PANTHER" id="PTHR46790">
    <property type="entry name" value="CENTROMERE PROTEIN N"/>
    <property type="match status" value="1"/>
</dbReference>
<evidence type="ECO:0000313" key="8">
    <source>
        <dbReference type="Proteomes" id="UP001642483"/>
    </source>
</evidence>